<name>A0A644ZGN1_9ZZZZ</name>
<reference evidence="2" key="1">
    <citation type="submission" date="2019-08" db="EMBL/GenBank/DDBJ databases">
        <authorList>
            <person name="Kucharzyk K."/>
            <person name="Murdoch R.W."/>
            <person name="Higgins S."/>
            <person name="Loffler F."/>
        </authorList>
    </citation>
    <scope>NUCLEOTIDE SEQUENCE</scope>
</reference>
<dbReference type="EMBL" id="VSSQ01008841">
    <property type="protein sequence ID" value="MPM39996.1"/>
    <property type="molecule type" value="Genomic_DNA"/>
</dbReference>
<comment type="caution">
    <text evidence="2">The sequence shown here is derived from an EMBL/GenBank/DDBJ whole genome shotgun (WGS) entry which is preliminary data.</text>
</comment>
<accession>A0A644ZGN1</accession>
<dbReference type="AlphaFoldDB" id="A0A644ZGN1"/>
<sequence>MPAQPAPANVPARPSPPVGSTLGTQWGEGRASQVQTVAAIRVTPDSQQAVATLSYSDEASIRLALGGRADQQLNLLLHDGRVEWSVRDAQNRPLPIFSAPGRKAEYHVAGRDGERYELVYVNRSQQHYEIVATVDGLDVLSGQPGSLRNRGYLLEPGETLRIDGFRKSDDEVATFRFASKSNAYASNTPAGNPRNVGVIGTALFEVRLAGASARDLGRTSVPGGQNAFPADSDGRGSGGAGRFAPPPQYR</sequence>
<organism evidence="2">
    <name type="scientific">bioreactor metagenome</name>
    <dbReference type="NCBI Taxonomy" id="1076179"/>
    <lineage>
        <taxon>unclassified sequences</taxon>
        <taxon>metagenomes</taxon>
        <taxon>ecological metagenomes</taxon>
    </lineage>
</organism>
<feature type="region of interest" description="Disordered" evidence="1">
    <location>
        <begin position="215"/>
        <end position="250"/>
    </location>
</feature>
<evidence type="ECO:0000313" key="2">
    <source>
        <dbReference type="EMBL" id="MPM39996.1"/>
    </source>
</evidence>
<feature type="region of interest" description="Disordered" evidence="1">
    <location>
        <begin position="1"/>
        <end position="28"/>
    </location>
</feature>
<evidence type="ECO:0000256" key="1">
    <source>
        <dbReference type="SAM" id="MobiDB-lite"/>
    </source>
</evidence>
<proteinExistence type="predicted"/>
<gene>
    <name evidence="2" type="ORF">SDC9_86634</name>
</gene>
<protein>
    <submittedName>
        <fullName evidence="2">Uncharacterized protein</fullName>
    </submittedName>
</protein>